<comment type="similarity">
    <text evidence="1">Belongs to the LysR transcriptional regulatory family.</text>
</comment>
<name>A0A6L7IUY8_9ACTN</name>
<dbReference type="KEGG" id="egd:GS424_006190"/>
<evidence type="ECO:0000256" key="2">
    <source>
        <dbReference type="ARBA" id="ARBA00023015"/>
    </source>
</evidence>
<keyword evidence="4" id="KW-0804">Transcription</keyword>
<protein>
    <submittedName>
        <fullName evidence="5">LysR family transcriptional regulator</fullName>
    </submittedName>
</protein>
<dbReference type="SUPFAM" id="SSF46785">
    <property type="entry name" value="Winged helix' DNA-binding domain"/>
    <property type="match status" value="1"/>
</dbReference>
<reference evidence="5 6" key="1">
    <citation type="submission" date="2020-10" db="EMBL/GenBank/DDBJ databases">
        <title>Eggerthella sp. nov., isolated from human feces.</title>
        <authorList>
            <person name="Yajun G."/>
        </authorList>
    </citation>
    <scope>NUCLEOTIDE SEQUENCE [LARGE SCALE GENOMIC DNA]</scope>
    <source>
        <strain evidence="5 6">HF-1101</strain>
    </source>
</reference>
<evidence type="ECO:0000313" key="6">
    <source>
        <dbReference type="Proteomes" id="UP000478463"/>
    </source>
</evidence>
<dbReference type="InterPro" id="IPR000847">
    <property type="entry name" value="LysR_HTH_N"/>
</dbReference>
<dbReference type="GO" id="GO:0003700">
    <property type="term" value="F:DNA-binding transcription factor activity"/>
    <property type="evidence" value="ECO:0007669"/>
    <property type="project" value="InterPro"/>
</dbReference>
<evidence type="ECO:0000256" key="4">
    <source>
        <dbReference type="ARBA" id="ARBA00023163"/>
    </source>
</evidence>
<dbReference type="Gene3D" id="1.10.10.10">
    <property type="entry name" value="Winged helix-like DNA-binding domain superfamily/Winged helix DNA-binding domain"/>
    <property type="match status" value="1"/>
</dbReference>
<dbReference type="FunFam" id="1.10.10.10:FF:000001">
    <property type="entry name" value="LysR family transcriptional regulator"/>
    <property type="match status" value="1"/>
</dbReference>
<dbReference type="Gene3D" id="3.40.190.10">
    <property type="entry name" value="Periplasmic binding protein-like II"/>
    <property type="match status" value="2"/>
</dbReference>
<organism evidence="5 6">
    <name type="scientific">Eggerthella guodeyinii</name>
    <dbReference type="NCBI Taxonomy" id="2690837"/>
    <lineage>
        <taxon>Bacteria</taxon>
        <taxon>Bacillati</taxon>
        <taxon>Actinomycetota</taxon>
        <taxon>Coriobacteriia</taxon>
        <taxon>Eggerthellales</taxon>
        <taxon>Eggerthellaceae</taxon>
        <taxon>Eggerthella</taxon>
    </lineage>
</organism>
<dbReference type="InterPro" id="IPR036390">
    <property type="entry name" value="WH_DNA-bd_sf"/>
</dbReference>
<dbReference type="PRINTS" id="PR00039">
    <property type="entry name" value="HTHLYSR"/>
</dbReference>
<evidence type="ECO:0000256" key="1">
    <source>
        <dbReference type="ARBA" id="ARBA00009437"/>
    </source>
</evidence>
<dbReference type="InterPro" id="IPR005119">
    <property type="entry name" value="LysR_subst-bd"/>
</dbReference>
<dbReference type="RefSeq" id="WP_160943201.1">
    <property type="nucleotide sequence ID" value="NZ_CP063310.1"/>
</dbReference>
<dbReference type="PROSITE" id="PS50931">
    <property type="entry name" value="HTH_LYSR"/>
    <property type="match status" value="1"/>
</dbReference>
<gene>
    <name evidence="5" type="ORF">GS424_006190</name>
</gene>
<sequence>MELEQLRQLEAVASCGTFSAAAERTHISQPALSRSMQRLEAELGASLFARTKNSVELNEAGLLALEHAQGILRDVARMREALDGLRARRSMLRVGTCAPAPLWRLMPAIAERRPDLVANPETMPVAELERRLLDGTLDFAIVPHRPEGEGVRSAVLMREDLCAFLPKGHPLAGRSSLSLAELDGETFLLYAGIGFWRDICERLMPRAHYVTQSDYLVFGQLARTSPLPSFVTDESELKRADLDRVSIPLEDAAVHVTFYLAMRERPGHPLNDLMDWLERRFALTGGGPAPR</sequence>
<dbReference type="PANTHER" id="PTHR30346:SF28">
    <property type="entry name" value="HTH-TYPE TRANSCRIPTIONAL REGULATOR CYNR"/>
    <property type="match status" value="1"/>
</dbReference>
<evidence type="ECO:0000256" key="3">
    <source>
        <dbReference type="ARBA" id="ARBA00023125"/>
    </source>
</evidence>
<keyword evidence="2" id="KW-0805">Transcription regulation</keyword>
<evidence type="ECO:0000313" key="5">
    <source>
        <dbReference type="EMBL" id="QOS69431.1"/>
    </source>
</evidence>
<dbReference type="PANTHER" id="PTHR30346">
    <property type="entry name" value="TRANSCRIPTIONAL DUAL REGULATOR HCAR-RELATED"/>
    <property type="match status" value="1"/>
</dbReference>
<dbReference type="EMBL" id="CP063310">
    <property type="protein sequence ID" value="QOS69431.1"/>
    <property type="molecule type" value="Genomic_DNA"/>
</dbReference>
<dbReference type="Pfam" id="PF00126">
    <property type="entry name" value="HTH_1"/>
    <property type="match status" value="1"/>
</dbReference>
<dbReference type="Proteomes" id="UP000478463">
    <property type="component" value="Chromosome"/>
</dbReference>
<dbReference type="GO" id="GO:0032993">
    <property type="term" value="C:protein-DNA complex"/>
    <property type="evidence" value="ECO:0007669"/>
    <property type="project" value="TreeGrafter"/>
</dbReference>
<dbReference type="SUPFAM" id="SSF53850">
    <property type="entry name" value="Periplasmic binding protein-like II"/>
    <property type="match status" value="1"/>
</dbReference>
<dbReference type="AlphaFoldDB" id="A0A6L7IUY8"/>
<accession>A0A6L7IUY8</accession>
<dbReference type="Pfam" id="PF03466">
    <property type="entry name" value="LysR_substrate"/>
    <property type="match status" value="1"/>
</dbReference>
<dbReference type="InterPro" id="IPR036388">
    <property type="entry name" value="WH-like_DNA-bd_sf"/>
</dbReference>
<keyword evidence="3" id="KW-0238">DNA-binding</keyword>
<proteinExistence type="inferred from homology"/>
<dbReference type="GO" id="GO:0003677">
    <property type="term" value="F:DNA binding"/>
    <property type="evidence" value="ECO:0007669"/>
    <property type="project" value="UniProtKB-KW"/>
</dbReference>